<dbReference type="GO" id="GO:0008270">
    <property type="term" value="F:zinc ion binding"/>
    <property type="evidence" value="ECO:0007669"/>
    <property type="project" value="UniProtKB-KW"/>
</dbReference>
<evidence type="ECO:0000256" key="1">
    <source>
        <dbReference type="ARBA" id="ARBA00022723"/>
    </source>
</evidence>
<evidence type="ECO:0000256" key="3">
    <source>
        <dbReference type="ARBA" id="ARBA00022833"/>
    </source>
</evidence>
<dbReference type="STRING" id="105231.A0A1Y1I752"/>
<feature type="compositionally biased region" description="Basic and acidic residues" evidence="4">
    <location>
        <begin position="622"/>
        <end position="637"/>
    </location>
</feature>
<dbReference type="Proteomes" id="UP000054558">
    <property type="component" value="Unassembled WGS sequence"/>
</dbReference>
<proteinExistence type="predicted"/>
<feature type="region of interest" description="Disordered" evidence="4">
    <location>
        <begin position="101"/>
        <end position="149"/>
    </location>
</feature>
<dbReference type="PROSITE" id="PS51800">
    <property type="entry name" value="ZF_CHHC_U11_48K"/>
    <property type="match status" value="1"/>
</dbReference>
<dbReference type="InterPro" id="IPR022776">
    <property type="entry name" value="TRM13/UPF0224_CHHC_Znf_dom"/>
</dbReference>
<accession>A0A1Y1I752</accession>
<keyword evidence="3" id="KW-0862">Zinc</keyword>
<dbReference type="InterPro" id="IPR051591">
    <property type="entry name" value="UPF0224_FAM112_RNA_Proc"/>
</dbReference>
<feature type="compositionally biased region" description="Basic and acidic residues" evidence="4">
    <location>
        <begin position="490"/>
        <end position="592"/>
    </location>
</feature>
<feature type="compositionally biased region" description="Pro residues" evidence="4">
    <location>
        <begin position="104"/>
        <end position="113"/>
    </location>
</feature>
<feature type="compositionally biased region" description="Basic and acidic residues" evidence="4">
    <location>
        <begin position="348"/>
        <end position="366"/>
    </location>
</feature>
<keyword evidence="2" id="KW-0863">Zinc-finger</keyword>
<feature type="region of interest" description="Disordered" evidence="4">
    <location>
        <begin position="422"/>
        <end position="651"/>
    </location>
</feature>
<sequence length="651" mass="72491">MDQTKVLLSAASLVEELTSFLSSANATLLFASSALSTSNPAPPPLFPCPINSQHRVPATALAAHTASCQAAKGGFNLEELSSPASSFFYADAPGVVQLQRLPVDQPPRPPLPPQSSNQEQQQYGSKQGPPQPAQQEQQGLGVQEKSPGQTTALQNAVHHWEQSGGASVSHRFAAEQEVLAWCELPSPMPPEAGRLIAASPPSVLAALVQTGAAEGGVGVTAEEAEALGSLLIWQSQAREGNEGAEAEADRLARVLTAVALLRPPAGATSFLLRLWQTVLGGLLRTLPPLQANPPFVSTAQMAAARETLRDGVRLRQQREQAGRPEPGRAERLAQYDSSVQTAAAVRARRPDYRPLPDHDWLFRPHDPSQPQANDGRRSRVELLAELRDLKRRTTSYRAKKQRTPLQSARDLIELRMMQLEEAFGPAGGAKQRSDVENDQKRRGPVSWDEETERREREKPEAARERWERDRGEKEGEARRKRERGTGVNWHESERLVGERWGDDYRETEPRGRLEDDEGRVRDERHRERRGEGETRIPYTEREGRKYGKSEERKRTGRDRTDKSEWRSGRREQQETDGRDARRERDGRGDERGSGSFGGARVRERERGGAGWEGSYEAGGSRRWADDVEEKGSGRWGEEADLMGGKRRRNDY</sequence>
<dbReference type="EMBL" id="DF237260">
    <property type="protein sequence ID" value="GAQ86785.1"/>
    <property type="molecule type" value="Genomic_DNA"/>
</dbReference>
<name>A0A1Y1I752_KLENI</name>
<dbReference type="Pfam" id="PF05253">
    <property type="entry name" value="zf-U11-48K"/>
    <property type="match status" value="1"/>
</dbReference>
<evidence type="ECO:0000313" key="7">
    <source>
        <dbReference type="Proteomes" id="UP000054558"/>
    </source>
</evidence>
<gene>
    <name evidence="6" type="ORF">KFL_003110070</name>
</gene>
<feature type="domain" description="CHHC U11-48K-type" evidence="5">
    <location>
        <begin position="45"/>
        <end position="72"/>
    </location>
</feature>
<feature type="compositionally biased region" description="Basic and acidic residues" evidence="4">
    <location>
        <begin position="451"/>
        <end position="479"/>
    </location>
</feature>
<dbReference type="AlphaFoldDB" id="A0A1Y1I752"/>
<dbReference type="OMA" id="CCEVEGS"/>
<keyword evidence="7" id="KW-1185">Reference proteome</keyword>
<organism evidence="6 7">
    <name type="scientific">Klebsormidium nitens</name>
    <name type="common">Green alga</name>
    <name type="synonym">Ulothrix nitens</name>
    <dbReference type="NCBI Taxonomy" id="105231"/>
    <lineage>
        <taxon>Eukaryota</taxon>
        <taxon>Viridiplantae</taxon>
        <taxon>Streptophyta</taxon>
        <taxon>Klebsormidiophyceae</taxon>
        <taxon>Klebsormidiales</taxon>
        <taxon>Klebsormidiaceae</taxon>
        <taxon>Klebsormidium</taxon>
    </lineage>
</organism>
<dbReference type="OrthoDB" id="69229at2759"/>
<reference evidence="6 7" key="1">
    <citation type="journal article" date="2014" name="Nat. Commun.">
        <title>Klebsormidium flaccidum genome reveals primary factors for plant terrestrial adaptation.</title>
        <authorList>
            <person name="Hori K."/>
            <person name="Maruyama F."/>
            <person name="Fujisawa T."/>
            <person name="Togashi T."/>
            <person name="Yamamoto N."/>
            <person name="Seo M."/>
            <person name="Sato S."/>
            <person name="Yamada T."/>
            <person name="Mori H."/>
            <person name="Tajima N."/>
            <person name="Moriyama T."/>
            <person name="Ikeuchi M."/>
            <person name="Watanabe M."/>
            <person name="Wada H."/>
            <person name="Kobayashi K."/>
            <person name="Saito M."/>
            <person name="Masuda T."/>
            <person name="Sasaki-Sekimoto Y."/>
            <person name="Mashiguchi K."/>
            <person name="Awai K."/>
            <person name="Shimojima M."/>
            <person name="Masuda S."/>
            <person name="Iwai M."/>
            <person name="Nobusawa T."/>
            <person name="Narise T."/>
            <person name="Kondo S."/>
            <person name="Saito H."/>
            <person name="Sato R."/>
            <person name="Murakawa M."/>
            <person name="Ihara Y."/>
            <person name="Oshima-Yamada Y."/>
            <person name="Ohtaka K."/>
            <person name="Satoh M."/>
            <person name="Sonobe K."/>
            <person name="Ishii M."/>
            <person name="Ohtani R."/>
            <person name="Kanamori-Sato M."/>
            <person name="Honoki R."/>
            <person name="Miyazaki D."/>
            <person name="Mochizuki H."/>
            <person name="Umetsu J."/>
            <person name="Higashi K."/>
            <person name="Shibata D."/>
            <person name="Kamiya Y."/>
            <person name="Sato N."/>
            <person name="Nakamura Y."/>
            <person name="Tabata S."/>
            <person name="Ida S."/>
            <person name="Kurokawa K."/>
            <person name="Ohta H."/>
        </authorList>
    </citation>
    <scope>NUCLEOTIDE SEQUENCE [LARGE SCALE GENOMIC DNA]</scope>
    <source>
        <strain evidence="6 7">NIES-2285</strain>
    </source>
</reference>
<evidence type="ECO:0000259" key="5">
    <source>
        <dbReference type="PROSITE" id="PS51800"/>
    </source>
</evidence>
<feature type="region of interest" description="Disordered" evidence="4">
    <location>
        <begin position="336"/>
        <end position="378"/>
    </location>
</feature>
<feature type="compositionally biased region" description="Low complexity" evidence="4">
    <location>
        <begin position="133"/>
        <end position="143"/>
    </location>
</feature>
<feature type="compositionally biased region" description="Polar residues" evidence="4">
    <location>
        <begin position="115"/>
        <end position="125"/>
    </location>
</feature>
<evidence type="ECO:0000256" key="4">
    <source>
        <dbReference type="SAM" id="MobiDB-lite"/>
    </source>
</evidence>
<evidence type="ECO:0000313" key="6">
    <source>
        <dbReference type="EMBL" id="GAQ86785.1"/>
    </source>
</evidence>
<keyword evidence="1" id="KW-0479">Metal-binding</keyword>
<dbReference type="PANTHER" id="PTHR21402:SF10">
    <property type="entry name" value="U11_U12 SMALL NUCLEAR RIBONUCLEOPROTEIN 48 KDA PROTEIN"/>
    <property type="match status" value="1"/>
</dbReference>
<protein>
    <recommendedName>
        <fullName evidence="5">CHHC U11-48K-type domain-containing protein</fullName>
    </recommendedName>
</protein>
<evidence type="ECO:0000256" key="2">
    <source>
        <dbReference type="ARBA" id="ARBA00022771"/>
    </source>
</evidence>
<feature type="compositionally biased region" description="Basic and acidic residues" evidence="4">
    <location>
        <begin position="431"/>
        <end position="441"/>
    </location>
</feature>
<dbReference type="PANTHER" id="PTHR21402">
    <property type="entry name" value="GAMETOCYTE SPECIFIC FACTOR 1-RELATED"/>
    <property type="match status" value="1"/>
</dbReference>